<feature type="non-terminal residue" evidence="2">
    <location>
        <position position="157"/>
    </location>
</feature>
<sequence>MSKVFAPPGAAGKQKGSSVYCVPSKKRGNKDYAIPFRPTNKDYAVPATSPEMSEAPTMGGKTTTFAETDFNIEPIDLTNRGRAKSVKVFIRMLTKDDGGVRYYNRVIAVILCFLMITVVTFAFTFIDNEYVASYMSFDEKSEKKYCYGTISLLLNRA</sequence>
<accession>A0A085NCC7</accession>
<dbReference type="AlphaFoldDB" id="A0A085NCC7"/>
<dbReference type="Proteomes" id="UP000030758">
    <property type="component" value="Unassembled WGS sequence"/>
</dbReference>
<evidence type="ECO:0000256" key="1">
    <source>
        <dbReference type="SAM" id="Phobius"/>
    </source>
</evidence>
<dbReference type="EMBL" id="KL367518">
    <property type="protein sequence ID" value="KFD67123.1"/>
    <property type="molecule type" value="Genomic_DNA"/>
</dbReference>
<keyword evidence="1" id="KW-1133">Transmembrane helix</keyword>
<keyword evidence="1" id="KW-0812">Transmembrane</keyword>
<proteinExistence type="predicted"/>
<evidence type="ECO:0000313" key="2">
    <source>
        <dbReference type="EMBL" id="KFD67123.1"/>
    </source>
</evidence>
<name>A0A085NCC7_9BILA</name>
<keyword evidence="1" id="KW-0472">Membrane</keyword>
<reference evidence="2" key="1">
    <citation type="journal article" date="2014" name="Nat. Genet.">
        <title>Genome and transcriptome of the porcine whipworm Trichuris suis.</title>
        <authorList>
            <person name="Jex A.R."/>
            <person name="Nejsum P."/>
            <person name="Schwarz E.M."/>
            <person name="Hu L."/>
            <person name="Young N.D."/>
            <person name="Hall R.S."/>
            <person name="Korhonen P.K."/>
            <person name="Liao S."/>
            <person name="Thamsborg S."/>
            <person name="Xia J."/>
            <person name="Xu P."/>
            <person name="Wang S."/>
            <person name="Scheerlinck J.P."/>
            <person name="Hofmann A."/>
            <person name="Sternberg P.W."/>
            <person name="Wang J."/>
            <person name="Gasser R.B."/>
        </authorList>
    </citation>
    <scope>NUCLEOTIDE SEQUENCE [LARGE SCALE GENOMIC DNA]</scope>
    <source>
        <strain evidence="2">DCEP-RM93F</strain>
    </source>
</reference>
<feature type="transmembrane region" description="Helical" evidence="1">
    <location>
        <begin position="102"/>
        <end position="126"/>
    </location>
</feature>
<protein>
    <submittedName>
        <fullName evidence="2">Uncharacterized protein</fullName>
    </submittedName>
</protein>
<organism evidence="2">
    <name type="scientific">Trichuris suis</name>
    <name type="common">pig whipworm</name>
    <dbReference type="NCBI Taxonomy" id="68888"/>
    <lineage>
        <taxon>Eukaryota</taxon>
        <taxon>Metazoa</taxon>
        <taxon>Ecdysozoa</taxon>
        <taxon>Nematoda</taxon>
        <taxon>Enoplea</taxon>
        <taxon>Dorylaimia</taxon>
        <taxon>Trichinellida</taxon>
        <taxon>Trichuridae</taxon>
        <taxon>Trichuris</taxon>
    </lineage>
</organism>
<gene>
    <name evidence="2" type="ORF">M514_07434</name>
</gene>